<dbReference type="OrthoDB" id="1744869at2759"/>
<feature type="non-terminal residue" evidence="2">
    <location>
        <position position="480"/>
    </location>
</feature>
<evidence type="ECO:0000313" key="3">
    <source>
        <dbReference type="Proteomes" id="UP000800200"/>
    </source>
</evidence>
<gene>
    <name evidence="2" type="ORF">K469DRAFT_475040</name>
</gene>
<proteinExistence type="predicted"/>
<feature type="chain" id="PRO_5025588438" evidence="1">
    <location>
        <begin position="16"/>
        <end position="480"/>
    </location>
</feature>
<feature type="non-terminal residue" evidence="2">
    <location>
        <position position="1"/>
    </location>
</feature>
<dbReference type="AlphaFoldDB" id="A0A6A6DVF8"/>
<keyword evidence="3" id="KW-1185">Reference proteome</keyword>
<keyword evidence="1" id="KW-0732">Signal</keyword>
<protein>
    <submittedName>
        <fullName evidence="2">Uncharacterized protein</fullName>
    </submittedName>
</protein>
<dbReference type="EMBL" id="ML994650">
    <property type="protein sequence ID" value="KAF2181970.1"/>
    <property type="molecule type" value="Genomic_DNA"/>
</dbReference>
<sequence length="480" mass="52283">HRFAIFFLTPSFATWLLDDQTFLQKAVDQAFKIIRERRKYHKKVHVLAAVVDKLPVPDTIVDAQNIAEDGMARARLPPVSETGYEGMAYAIMRDSDSMEGSYREGPEGTGSISFLTSEESESGVVHASILQLPLANTVFQTGSPTTMVYSIWEKDKKAMEFKLISRSDLTHHAIRLQSHRAPGHQNITFLSIPLIPLTLPRTVEAGMGNIVRRVVGPDQKSVVASQELEEVVPRYFKVRGEPPKSISVWALLVPDEILGSVLDDTEAVLQKGGGENSCNTDRWQALWSCDPPVWQNVVAAAIGKGARLHRVLSGGGGWGKRAGLLSLDPSVSYNALVSSPANEYAAGQASTNDLATALHRIVRPGESIQFFTSPTLRKPKHDMPARDCWQEQGNADDRPGQSTRWSWELGTIPSTADSIPNDLLQQPTPASSAVSVFRGCFGALAEGGMTLVQKSGDSAWGGLNASKIDVPFSRFGVVNV</sequence>
<reference evidence="2" key="1">
    <citation type="journal article" date="2020" name="Stud. Mycol.">
        <title>101 Dothideomycetes genomes: a test case for predicting lifestyles and emergence of pathogens.</title>
        <authorList>
            <person name="Haridas S."/>
            <person name="Albert R."/>
            <person name="Binder M."/>
            <person name="Bloem J."/>
            <person name="Labutti K."/>
            <person name="Salamov A."/>
            <person name="Andreopoulos B."/>
            <person name="Baker S."/>
            <person name="Barry K."/>
            <person name="Bills G."/>
            <person name="Bluhm B."/>
            <person name="Cannon C."/>
            <person name="Castanera R."/>
            <person name="Culley D."/>
            <person name="Daum C."/>
            <person name="Ezra D."/>
            <person name="Gonzalez J."/>
            <person name="Henrissat B."/>
            <person name="Kuo A."/>
            <person name="Liang C."/>
            <person name="Lipzen A."/>
            <person name="Lutzoni F."/>
            <person name="Magnuson J."/>
            <person name="Mondo S."/>
            <person name="Nolan M."/>
            <person name="Ohm R."/>
            <person name="Pangilinan J."/>
            <person name="Park H.-J."/>
            <person name="Ramirez L."/>
            <person name="Alfaro M."/>
            <person name="Sun H."/>
            <person name="Tritt A."/>
            <person name="Yoshinaga Y."/>
            <person name="Zwiers L.-H."/>
            <person name="Turgeon B."/>
            <person name="Goodwin S."/>
            <person name="Spatafora J."/>
            <person name="Crous P."/>
            <person name="Grigoriev I."/>
        </authorList>
    </citation>
    <scope>NUCLEOTIDE SEQUENCE</scope>
    <source>
        <strain evidence="2">CBS 207.26</strain>
    </source>
</reference>
<dbReference type="Proteomes" id="UP000800200">
    <property type="component" value="Unassembled WGS sequence"/>
</dbReference>
<evidence type="ECO:0000313" key="2">
    <source>
        <dbReference type="EMBL" id="KAF2181970.1"/>
    </source>
</evidence>
<feature type="signal peptide" evidence="1">
    <location>
        <begin position="1"/>
        <end position="15"/>
    </location>
</feature>
<organism evidence="2 3">
    <name type="scientific">Zopfia rhizophila CBS 207.26</name>
    <dbReference type="NCBI Taxonomy" id="1314779"/>
    <lineage>
        <taxon>Eukaryota</taxon>
        <taxon>Fungi</taxon>
        <taxon>Dikarya</taxon>
        <taxon>Ascomycota</taxon>
        <taxon>Pezizomycotina</taxon>
        <taxon>Dothideomycetes</taxon>
        <taxon>Dothideomycetes incertae sedis</taxon>
        <taxon>Zopfiaceae</taxon>
        <taxon>Zopfia</taxon>
    </lineage>
</organism>
<accession>A0A6A6DVF8</accession>
<evidence type="ECO:0000256" key="1">
    <source>
        <dbReference type="SAM" id="SignalP"/>
    </source>
</evidence>
<name>A0A6A6DVF8_9PEZI</name>